<evidence type="ECO:0000313" key="3">
    <source>
        <dbReference type="Proteomes" id="UP000663879"/>
    </source>
</evidence>
<dbReference type="Proteomes" id="UP000663879">
    <property type="component" value="Unassembled WGS sequence"/>
</dbReference>
<organism evidence="2 3">
    <name type="scientific">Brachionus calyciflorus</name>
    <dbReference type="NCBI Taxonomy" id="104777"/>
    <lineage>
        <taxon>Eukaryota</taxon>
        <taxon>Metazoa</taxon>
        <taxon>Spiralia</taxon>
        <taxon>Gnathifera</taxon>
        <taxon>Rotifera</taxon>
        <taxon>Eurotatoria</taxon>
        <taxon>Monogononta</taxon>
        <taxon>Pseudotrocha</taxon>
        <taxon>Ploima</taxon>
        <taxon>Brachionidae</taxon>
        <taxon>Brachionus</taxon>
    </lineage>
</organism>
<gene>
    <name evidence="2" type="ORF">OXX778_LOCUS10336</name>
</gene>
<sequence>MQDGFIYYYTIQANAWIISGKDCHFSAQYVNCSIFLNNTSLIVTDTQQQTPVIVTSTTASLSHSQTSLDENNLNSQSANQNDLTPANLNSTLQNFLKEFSSKIESNNDSRDKILLEKMSLMLKQHKKRRHRPK</sequence>
<proteinExistence type="predicted"/>
<evidence type="ECO:0000313" key="2">
    <source>
        <dbReference type="EMBL" id="CAF0879377.1"/>
    </source>
</evidence>
<dbReference type="AlphaFoldDB" id="A0A813Y3Q0"/>
<comment type="caution">
    <text evidence="2">The sequence shown here is derived from an EMBL/GenBank/DDBJ whole genome shotgun (WGS) entry which is preliminary data.</text>
</comment>
<feature type="region of interest" description="Disordered" evidence="1">
    <location>
        <begin position="64"/>
        <end position="84"/>
    </location>
</feature>
<evidence type="ECO:0000256" key="1">
    <source>
        <dbReference type="SAM" id="MobiDB-lite"/>
    </source>
</evidence>
<keyword evidence="3" id="KW-1185">Reference proteome</keyword>
<dbReference type="EMBL" id="CAJNOC010001624">
    <property type="protein sequence ID" value="CAF0879377.1"/>
    <property type="molecule type" value="Genomic_DNA"/>
</dbReference>
<protein>
    <submittedName>
        <fullName evidence="2">Uncharacterized protein</fullName>
    </submittedName>
</protein>
<accession>A0A813Y3Q0</accession>
<name>A0A813Y3Q0_9BILA</name>
<reference evidence="2" key="1">
    <citation type="submission" date="2021-02" db="EMBL/GenBank/DDBJ databases">
        <authorList>
            <person name="Nowell W R."/>
        </authorList>
    </citation>
    <scope>NUCLEOTIDE SEQUENCE</scope>
    <source>
        <strain evidence="2">Ploen Becks lab</strain>
    </source>
</reference>